<proteinExistence type="predicted"/>
<protein>
    <submittedName>
        <fullName evidence="3">Putative cold-shock DNA-binding protein</fullName>
    </submittedName>
</protein>
<dbReference type="AlphaFoldDB" id="A0A2T5C5R6"/>
<dbReference type="InterPro" id="IPR011129">
    <property type="entry name" value="CSD"/>
</dbReference>
<gene>
    <name evidence="3" type="ORF">C8N47_102245</name>
</gene>
<comment type="caution">
    <text evidence="3">The sequence shown here is derived from an EMBL/GenBank/DDBJ whole genome shotgun (WGS) entry which is preliminary data.</text>
</comment>
<dbReference type="PRINTS" id="PR00050">
    <property type="entry name" value="COLDSHOCK"/>
</dbReference>
<dbReference type="GO" id="GO:0003677">
    <property type="term" value="F:DNA binding"/>
    <property type="evidence" value="ECO:0007669"/>
    <property type="project" value="UniProtKB-KW"/>
</dbReference>
<feature type="region of interest" description="Disordered" evidence="1">
    <location>
        <begin position="1"/>
        <end position="41"/>
    </location>
</feature>
<sequence>MGRSQESFQKKEVRNKKEKKRKEKEAKRLARKESDKPNSLDDMIAYVDENGMITDTPPDPDKKTEVKVEDIVIGVPKEADLEPEDLVRKGTVTFFNQSKGFGFIRDGQSGESLFVHVNNILEPITEGNSVSYEMERGPRGMMAVQVKVNR</sequence>
<keyword evidence="3" id="KW-0238">DNA-binding</keyword>
<keyword evidence="4" id="KW-1185">Reference proteome</keyword>
<dbReference type="InterPro" id="IPR012340">
    <property type="entry name" value="NA-bd_OB-fold"/>
</dbReference>
<dbReference type="OrthoDB" id="1493235at2"/>
<dbReference type="CDD" id="cd04458">
    <property type="entry name" value="CSP_CDS"/>
    <property type="match status" value="1"/>
</dbReference>
<evidence type="ECO:0000259" key="2">
    <source>
        <dbReference type="PROSITE" id="PS51857"/>
    </source>
</evidence>
<feature type="compositionally biased region" description="Basic and acidic residues" evidence="1">
    <location>
        <begin position="23"/>
        <end position="39"/>
    </location>
</feature>
<dbReference type="SMART" id="SM00357">
    <property type="entry name" value="CSP"/>
    <property type="match status" value="1"/>
</dbReference>
<evidence type="ECO:0000256" key="1">
    <source>
        <dbReference type="SAM" id="MobiDB-lite"/>
    </source>
</evidence>
<feature type="compositionally biased region" description="Basic residues" evidence="1">
    <location>
        <begin position="13"/>
        <end position="22"/>
    </location>
</feature>
<dbReference type="Pfam" id="PF00313">
    <property type="entry name" value="CSD"/>
    <property type="match status" value="1"/>
</dbReference>
<dbReference type="Gene3D" id="2.40.50.140">
    <property type="entry name" value="Nucleic acid-binding proteins"/>
    <property type="match status" value="1"/>
</dbReference>
<reference evidence="3 4" key="1">
    <citation type="submission" date="2018-04" db="EMBL/GenBank/DDBJ databases">
        <title>Genomic Encyclopedia of Archaeal and Bacterial Type Strains, Phase II (KMG-II): from individual species to whole genera.</title>
        <authorList>
            <person name="Goeker M."/>
        </authorList>
    </citation>
    <scope>NUCLEOTIDE SEQUENCE [LARGE SCALE GENOMIC DNA]</scope>
    <source>
        <strain evidence="3 4">DSM 28823</strain>
    </source>
</reference>
<dbReference type="GO" id="GO:0005829">
    <property type="term" value="C:cytosol"/>
    <property type="evidence" value="ECO:0007669"/>
    <property type="project" value="UniProtKB-ARBA"/>
</dbReference>
<dbReference type="PROSITE" id="PS51857">
    <property type="entry name" value="CSD_2"/>
    <property type="match status" value="1"/>
</dbReference>
<dbReference type="RefSeq" id="WP_107821031.1">
    <property type="nucleotide sequence ID" value="NZ_OY782574.1"/>
</dbReference>
<dbReference type="InterPro" id="IPR002059">
    <property type="entry name" value="CSP_DNA-bd"/>
</dbReference>
<organism evidence="3 4">
    <name type="scientific">Mangrovibacterium marinum</name>
    <dbReference type="NCBI Taxonomy" id="1639118"/>
    <lineage>
        <taxon>Bacteria</taxon>
        <taxon>Pseudomonadati</taxon>
        <taxon>Bacteroidota</taxon>
        <taxon>Bacteroidia</taxon>
        <taxon>Marinilabiliales</taxon>
        <taxon>Prolixibacteraceae</taxon>
        <taxon>Mangrovibacterium</taxon>
    </lineage>
</organism>
<dbReference type="Proteomes" id="UP000243525">
    <property type="component" value="Unassembled WGS sequence"/>
</dbReference>
<evidence type="ECO:0000313" key="4">
    <source>
        <dbReference type="Proteomes" id="UP000243525"/>
    </source>
</evidence>
<name>A0A2T5C5R6_9BACT</name>
<feature type="domain" description="CSD" evidence="2">
    <location>
        <begin position="87"/>
        <end position="148"/>
    </location>
</feature>
<accession>A0A2T5C5R6</accession>
<dbReference type="SUPFAM" id="SSF50249">
    <property type="entry name" value="Nucleic acid-binding proteins"/>
    <property type="match status" value="1"/>
</dbReference>
<evidence type="ECO:0000313" key="3">
    <source>
        <dbReference type="EMBL" id="PTN10260.1"/>
    </source>
</evidence>
<dbReference type="EMBL" id="QAAD01000002">
    <property type="protein sequence ID" value="PTN10260.1"/>
    <property type="molecule type" value="Genomic_DNA"/>
</dbReference>